<name>A0A9P7FLP5_9AGAR</name>
<keyword evidence="3" id="KW-1185">Reference proteome</keyword>
<evidence type="ECO:0000256" key="1">
    <source>
        <dbReference type="SAM" id="MobiDB-lite"/>
    </source>
</evidence>
<dbReference type="Proteomes" id="UP000717328">
    <property type="component" value="Unassembled WGS sequence"/>
</dbReference>
<feature type="non-terminal residue" evidence="2">
    <location>
        <position position="1"/>
    </location>
</feature>
<organism evidence="2 3">
    <name type="scientific">Sphagnurus paluster</name>
    <dbReference type="NCBI Taxonomy" id="117069"/>
    <lineage>
        <taxon>Eukaryota</taxon>
        <taxon>Fungi</taxon>
        <taxon>Dikarya</taxon>
        <taxon>Basidiomycota</taxon>
        <taxon>Agaricomycotina</taxon>
        <taxon>Agaricomycetes</taxon>
        <taxon>Agaricomycetidae</taxon>
        <taxon>Agaricales</taxon>
        <taxon>Tricholomatineae</taxon>
        <taxon>Lyophyllaceae</taxon>
        <taxon>Sphagnurus</taxon>
    </lineage>
</organism>
<comment type="caution">
    <text evidence="2">The sequence shown here is derived from an EMBL/GenBank/DDBJ whole genome shotgun (WGS) entry which is preliminary data.</text>
</comment>
<sequence length="207" mass="21784">SPLPPPKPPVASGSKSHPSQKIASLPKKRMEVVIPHSCTGNGSFAAAYTNMSVWIRDTGAAFARPIMMPVEALTITLTSRVSADGSVGLVSEAGLPVDDLTLAEVDKEVSSLHVCTDVLEEELAQEEAELLGAKRCVANLLAILGWFTARRAALARRQDNLSLGLSDESDVNNSSEEEEDQLADDNEGDNIGGEGSISRAGDDAMVG</sequence>
<reference evidence="2" key="2">
    <citation type="submission" date="2021-10" db="EMBL/GenBank/DDBJ databases">
        <title>Phylogenomics reveals ancestral predisposition of the termite-cultivated fungus Termitomyces towards a domesticated lifestyle.</title>
        <authorList>
            <person name="Auxier B."/>
            <person name="Grum-Grzhimaylo A."/>
            <person name="Cardenas M.E."/>
            <person name="Lodge J.D."/>
            <person name="Laessoe T."/>
            <person name="Pedersen O."/>
            <person name="Smith M.E."/>
            <person name="Kuyper T.W."/>
            <person name="Franco-Molano E.A."/>
            <person name="Baroni T.J."/>
            <person name="Aanen D.K."/>
        </authorList>
    </citation>
    <scope>NUCLEOTIDE SEQUENCE</scope>
    <source>
        <strain evidence="2">D49</strain>
    </source>
</reference>
<feature type="compositionally biased region" description="Acidic residues" evidence="1">
    <location>
        <begin position="167"/>
        <end position="188"/>
    </location>
</feature>
<evidence type="ECO:0000313" key="3">
    <source>
        <dbReference type="Proteomes" id="UP000717328"/>
    </source>
</evidence>
<feature type="region of interest" description="Disordered" evidence="1">
    <location>
        <begin position="165"/>
        <end position="207"/>
    </location>
</feature>
<proteinExistence type="predicted"/>
<dbReference type="EMBL" id="JABCKI010006744">
    <property type="protein sequence ID" value="KAG5633999.1"/>
    <property type="molecule type" value="Genomic_DNA"/>
</dbReference>
<reference evidence="2" key="1">
    <citation type="submission" date="2021-02" db="EMBL/GenBank/DDBJ databases">
        <authorList>
            <person name="Nieuwenhuis M."/>
            <person name="Van De Peppel L.J.J."/>
        </authorList>
    </citation>
    <scope>NUCLEOTIDE SEQUENCE</scope>
    <source>
        <strain evidence="2">D49</strain>
    </source>
</reference>
<protein>
    <submittedName>
        <fullName evidence="2">Uncharacterized protein</fullName>
    </submittedName>
</protein>
<gene>
    <name evidence="2" type="ORF">H0H81_003976</name>
</gene>
<accession>A0A9P7FLP5</accession>
<evidence type="ECO:0000313" key="2">
    <source>
        <dbReference type="EMBL" id="KAG5633999.1"/>
    </source>
</evidence>
<feature type="region of interest" description="Disordered" evidence="1">
    <location>
        <begin position="1"/>
        <end position="21"/>
    </location>
</feature>
<dbReference type="AlphaFoldDB" id="A0A9P7FLP5"/>